<dbReference type="InterPro" id="IPR029787">
    <property type="entry name" value="Nucleotide_cyclase"/>
</dbReference>
<evidence type="ECO:0000259" key="1">
    <source>
        <dbReference type="PROSITE" id="PS50125"/>
    </source>
</evidence>
<dbReference type="RefSeq" id="WP_104937303.1">
    <property type="nucleotide sequence ID" value="NZ_CP021255.1"/>
</dbReference>
<dbReference type="AlphaFoldDB" id="A0A2L1GR18"/>
<dbReference type="Proteomes" id="UP000239867">
    <property type="component" value="Chromosome"/>
</dbReference>
<keyword evidence="3" id="KW-1185">Reference proteome</keyword>
<dbReference type="SUPFAM" id="SSF55073">
    <property type="entry name" value="Nucleotide cyclase"/>
    <property type="match status" value="1"/>
</dbReference>
<sequence>MEKGTEGILARYLGAEAAAQTCACPEPARLGAVRQACVLFADMRHFSRLAEQMELLALRRFLGDFMQLFVDSVEARGGMVNKFVGDGALAGFQRPGPAALAALRLHEDFLQLRSRWQAASAAGCRAAFAALDLAVGLSCGAIFLGNVGGGGRYDFTALGVPVNVAQRLAAEAAEGGVYCTAAVRAEVDAAIAAEALGAVQPRGMSARITLFRLRQG</sequence>
<dbReference type="CDD" id="cd07302">
    <property type="entry name" value="CHD"/>
    <property type="match status" value="1"/>
</dbReference>
<dbReference type="PANTHER" id="PTHR43081:SF1">
    <property type="entry name" value="ADENYLATE CYCLASE, TERMINAL-DIFFERENTIATION SPECIFIC"/>
    <property type="match status" value="1"/>
</dbReference>
<dbReference type="InterPro" id="IPR050697">
    <property type="entry name" value="Adenylyl/Guanylyl_Cyclase_3/4"/>
</dbReference>
<dbReference type="GO" id="GO:0004016">
    <property type="term" value="F:adenylate cyclase activity"/>
    <property type="evidence" value="ECO:0007669"/>
    <property type="project" value="UniProtKB-ARBA"/>
</dbReference>
<dbReference type="GO" id="GO:0009190">
    <property type="term" value="P:cyclic nucleotide biosynthetic process"/>
    <property type="evidence" value="ECO:0007669"/>
    <property type="project" value="InterPro"/>
</dbReference>
<evidence type="ECO:0000313" key="2">
    <source>
        <dbReference type="EMBL" id="AVD72100.1"/>
    </source>
</evidence>
<proteinExistence type="predicted"/>
<dbReference type="OrthoDB" id="9806735at2"/>
<dbReference type="InterPro" id="IPR001054">
    <property type="entry name" value="A/G_cyclase"/>
</dbReference>
<dbReference type="PANTHER" id="PTHR43081">
    <property type="entry name" value="ADENYLATE CYCLASE, TERMINAL-DIFFERENTIATION SPECIFIC-RELATED"/>
    <property type="match status" value="1"/>
</dbReference>
<gene>
    <name evidence="2" type="ORF">CAY53_11950</name>
</gene>
<feature type="domain" description="Guanylate cyclase" evidence="1">
    <location>
        <begin position="37"/>
        <end position="169"/>
    </location>
</feature>
<dbReference type="PROSITE" id="PS50125">
    <property type="entry name" value="GUANYLATE_CYCLASE_2"/>
    <property type="match status" value="1"/>
</dbReference>
<protein>
    <recommendedName>
        <fullName evidence="1">Guanylate cyclase domain-containing protein</fullName>
    </recommendedName>
</protein>
<dbReference type="EMBL" id="CP021255">
    <property type="protein sequence ID" value="AVD72100.1"/>
    <property type="molecule type" value="Genomic_DNA"/>
</dbReference>
<accession>A0A2L1GR18</accession>
<dbReference type="Gene3D" id="3.30.70.1230">
    <property type="entry name" value="Nucleotide cyclase"/>
    <property type="match status" value="1"/>
</dbReference>
<evidence type="ECO:0000313" key="3">
    <source>
        <dbReference type="Proteomes" id="UP000239867"/>
    </source>
</evidence>
<dbReference type="GO" id="GO:0035556">
    <property type="term" value="P:intracellular signal transduction"/>
    <property type="evidence" value="ECO:0007669"/>
    <property type="project" value="InterPro"/>
</dbReference>
<organism evidence="2 3">
    <name type="scientific">Desulfobulbus oralis</name>
    <dbReference type="NCBI Taxonomy" id="1986146"/>
    <lineage>
        <taxon>Bacteria</taxon>
        <taxon>Pseudomonadati</taxon>
        <taxon>Thermodesulfobacteriota</taxon>
        <taxon>Desulfobulbia</taxon>
        <taxon>Desulfobulbales</taxon>
        <taxon>Desulfobulbaceae</taxon>
        <taxon>Desulfobulbus</taxon>
    </lineage>
</organism>
<name>A0A2L1GR18_9BACT</name>
<reference evidence="2 3" key="1">
    <citation type="journal article" date="2018" name="MBio">
        <title>Insights into the evolution of host association through the isolation and characterization of a novel human periodontal pathobiont, Desulfobulbus oralis.</title>
        <authorList>
            <person name="Cross K.L."/>
            <person name="Chirania P."/>
            <person name="Xiong W."/>
            <person name="Beall C.J."/>
            <person name="Elkins J.G."/>
            <person name="Giannone R.J."/>
            <person name="Griffen A.L."/>
            <person name="Guss A.M."/>
            <person name="Hettich R.L."/>
            <person name="Joshi S.S."/>
            <person name="Mokrzan E.M."/>
            <person name="Martin R.K."/>
            <person name="Zhulin I.B."/>
            <person name="Leys E.J."/>
            <person name="Podar M."/>
        </authorList>
    </citation>
    <scope>NUCLEOTIDE SEQUENCE [LARGE SCALE GENOMIC DNA]</scope>
    <source>
        <strain evidence="2 3">ORNL</strain>
    </source>
</reference>
<dbReference type="Pfam" id="PF00211">
    <property type="entry name" value="Guanylate_cyc"/>
    <property type="match status" value="1"/>
</dbReference>
<dbReference type="KEGG" id="deo:CAY53_11950"/>